<evidence type="ECO:0000259" key="10">
    <source>
        <dbReference type="Pfam" id="PF12726"/>
    </source>
</evidence>
<dbReference type="CDD" id="cd18808">
    <property type="entry name" value="SF1_C_Upf1"/>
    <property type="match status" value="1"/>
</dbReference>
<evidence type="ECO:0000256" key="6">
    <source>
        <dbReference type="ARBA" id="ARBA00022840"/>
    </source>
</evidence>
<feature type="compositionally biased region" description="Basic and acidic residues" evidence="9">
    <location>
        <begin position="1847"/>
        <end position="1863"/>
    </location>
</feature>
<dbReference type="Pfam" id="PF12726">
    <property type="entry name" value="SEN1_N"/>
    <property type="match status" value="2"/>
</dbReference>
<evidence type="ECO:0000259" key="11">
    <source>
        <dbReference type="Pfam" id="PF13086"/>
    </source>
</evidence>
<dbReference type="InParanoid" id="W0TYQ4"/>
<dbReference type="STRING" id="284591.W0TYQ4"/>
<dbReference type="InterPro" id="IPR027417">
    <property type="entry name" value="P-loop_NTPase"/>
</dbReference>
<proteinExistence type="inferred from homology"/>
<dbReference type="Gene3D" id="3.40.50.300">
    <property type="entry name" value="P-loop containing nucleotide triphosphate hydrolases"/>
    <property type="match status" value="2"/>
</dbReference>
<dbReference type="InterPro" id="IPR041677">
    <property type="entry name" value="DNA2/NAM7_AAA_11"/>
</dbReference>
<evidence type="ECO:0000256" key="2">
    <source>
        <dbReference type="ARBA" id="ARBA00007913"/>
    </source>
</evidence>
<dbReference type="InterPro" id="IPR024481">
    <property type="entry name" value="Helicase_Sen1_N"/>
</dbReference>
<dbReference type="SUPFAM" id="SSF52540">
    <property type="entry name" value="P-loop containing nucleoside triphosphate hydrolases"/>
    <property type="match status" value="1"/>
</dbReference>
<evidence type="ECO:0000256" key="8">
    <source>
        <dbReference type="SAM" id="Coils"/>
    </source>
</evidence>
<feature type="region of interest" description="Disordered" evidence="9">
    <location>
        <begin position="1743"/>
        <end position="1930"/>
    </location>
</feature>
<evidence type="ECO:0000259" key="13">
    <source>
        <dbReference type="Pfam" id="PF23576"/>
    </source>
</evidence>
<dbReference type="OrthoDB" id="6513042at2759"/>
<evidence type="ECO:0000259" key="12">
    <source>
        <dbReference type="Pfam" id="PF13087"/>
    </source>
</evidence>
<dbReference type="GO" id="GO:0005524">
    <property type="term" value="F:ATP binding"/>
    <property type="evidence" value="ECO:0007669"/>
    <property type="project" value="UniProtKB-KW"/>
</dbReference>
<dbReference type="InterPro" id="IPR041679">
    <property type="entry name" value="DNA2/NAM7-like_C"/>
</dbReference>
<feature type="coiled-coil region" evidence="8">
    <location>
        <begin position="1360"/>
        <end position="1387"/>
    </location>
</feature>
<evidence type="ECO:0000313" key="15">
    <source>
        <dbReference type="Proteomes" id="UP000001300"/>
    </source>
</evidence>
<feature type="compositionally biased region" description="Gly residues" evidence="9">
    <location>
        <begin position="1866"/>
        <end position="1898"/>
    </location>
</feature>
<accession>W0TYQ4</accession>
<keyword evidence="8" id="KW-0175">Coiled coil</keyword>
<dbReference type="EMBL" id="CR382127">
    <property type="protein sequence ID" value="CAG84178.4"/>
    <property type="molecule type" value="Genomic_DNA"/>
</dbReference>
<dbReference type="VEuPathDB" id="FungiDB:YALI0_A19404g"/>
<evidence type="ECO:0000256" key="3">
    <source>
        <dbReference type="ARBA" id="ARBA00022741"/>
    </source>
</evidence>
<dbReference type="CDD" id="cd18042">
    <property type="entry name" value="DEXXQc_SETX"/>
    <property type="match status" value="1"/>
</dbReference>
<evidence type="ECO:0000256" key="1">
    <source>
        <dbReference type="ARBA" id="ARBA00004123"/>
    </source>
</evidence>
<feature type="domain" description="Helicase Sen1 N-terminal" evidence="10">
    <location>
        <begin position="477"/>
        <end position="810"/>
    </location>
</feature>
<dbReference type="GO" id="GO:0016787">
    <property type="term" value="F:hydrolase activity"/>
    <property type="evidence" value="ECO:0007669"/>
    <property type="project" value="UniProtKB-KW"/>
</dbReference>
<dbReference type="PANTHER" id="PTHR10887">
    <property type="entry name" value="DNA2/NAM7 HELICASE FAMILY"/>
    <property type="match status" value="1"/>
</dbReference>
<dbReference type="PANTHER" id="PTHR10887:SF495">
    <property type="entry name" value="HELICASE SENATAXIN ISOFORM X1-RELATED"/>
    <property type="match status" value="1"/>
</dbReference>
<keyword evidence="5" id="KW-0347">Helicase</keyword>
<dbReference type="GO" id="GO:0005694">
    <property type="term" value="C:chromosome"/>
    <property type="evidence" value="ECO:0007669"/>
    <property type="project" value="UniProtKB-ARBA"/>
</dbReference>
<feature type="compositionally biased region" description="Low complexity" evidence="9">
    <location>
        <begin position="1744"/>
        <end position="1767"/>
    </location>
</feature>
<dbReference type="GO" id="GO:0006369">
    <property type="term" value="P:termination of RNA polymerase II transcription"/>
    <property type="evidence" value="ECO:0000318"/>
    <property type="project" value="GO_Central"/>
</dbReference>
<dbReference type="GO" id="GO:0003678">
    <property type="term" value="F:DNA helicase activity"/>
    <property type="evidence" value="ECO:0007669"/>
    <property type="project" value="UniProtKB-ARBA"/>
</dbReference>
<dbReference type="GO" id="GO:0001147">
    <property type="term" value="F:transcription termination site sequence-specific DNA binding"/>
    <property type="evidence" value="ECO:0000318"/>
    <property type="project" value="GO_Central"/>
</dbReference>
<dbReference type="Proteomes" id="UP000001300">
    <property type="component" value="Chromosome A"/>
</dbReference>
<dbReference type="OMA" id="GCIKCIM"/>
<dbReference type="Pfam" id="PF13086">
    <property type="entry name" value="AAA_11"/>
    <property type="match status" value="1"/>
</dbReference>
<dbReference type="Pfam" id="PF13087">
    <property type="entry name" value="AAA_12"/>
    <property type="match status" value="1"/>
</dbReference>
<keyword evidence="6" id="KW-0067">ATP-binding</keyword>
<feature type="domain" description="Helicase Sen1 N-terminal" evidence="10">
    <location>
        <begin position="111"/>
        <end position="397"/>
    </location>
</feature>
<keyword evidence="15" id="KW-1185">Reference proteome</keyword>
<reference evidence="14 15" key="1">
    <citation type="journal article" date="2004" name="Nature">
        <title>Genome evolution in yeasts.</title>
        <authorList>
            <consortium name="Genolevures"/>
            <person name="Dujon B."/>
            <person name="Sherman D."/>
            <person name="Fischer G."/>
            <person name="Durrens P."/>
            <person name="Casaregola S."/>
            <person name="Lafontaine I."/>
            <person name="de Montigny J."/>
            <person name="Marck C."/>
            <person name="Neuveglise C."/>
            <person name="Talla E."/>
            <person name="Goffard N."/>
            <person name="Frangeul L."/>
            <person name="Aigle M."/>
            <person name="Anthouard V."/>
            <person name="Babour A."/>
            <person name="Barbe V."/>
            <person name="Barnay S."/>
            <person name="Blanchin S."/>
            <person name="Beckerich J.M."/>
            <person name="Beyne E."/>
            <person name="Bleykasten C."/>
            <person name="Boisrame A."/>
            <person name="Boyer J."/>
            <person name="Cattolico L."/>
            <person name="Confanioleri F."/>
            <person name="de Daruvar A."/>
            <person name="Despons L."/>
            <person name="Fabre E."/>
            <person name="Fairhead C."/>
            <person name="Ferry-Dumazet H."/>
            <person name="Groppi A."/>
            <person name="Hantraye F."/>
            <person name="Hennequin C."/>
            <person name="Jauniaux N."/>
            <person name="Joyet P."/>
            <person name="Kachouri R."/>
            <person name="Kerrest A."/>
            <person name="Koszul R."/>
            <person name="Lemaire M."/>
            <person name="Lesur I."/>
            <person name="Ma L."/>
            <person name="Muller H."/>
            <person name="Nicaud J.M."/>
            <person name="Nikolski M."/>
            <person name="Oztas S."/>
            <person name="Ozier-Kalogeropoulos O."/>
            <person name="Pellenz S."/>
            <person name="Potier S."/>
            <person name="Richard G.F."/>
            <person name="Straub M.L."/>
            <person name="Suleau A."/>
            <person name="Swennene D."/>
            <person name="Tekaia F."/>
            <person name="Wesolowski-Louvel M."/>
            <person name="Westhof E."/>
            <person name="Wirth B."/>
            <person name="Zeniou-Meyer M."/>
            <person name="Zivanovic I."/>
            <person name="Bolotin-Fukuhara M."/>
            <person name="Thierry A."/>
            <person name="Bouchier C."/>
            <person name="Caudron B."/>
            <person name="Scarpelli C."/>
            <person name="Gaillardin C."/>
            <person name="Weissenbach J."/>
            <person name="Wincker P."/>
            <person name="Souciet J.L."/>
        </authorList>
    </citation>
    <scope>NUCLEOTIDE SEQUENCE [LARGE SCALE GENOMIC DNA]</scope>
    <source>
        <strain evidence="15">CLIB 122 / E 150</strain>
    </source>
</reference>
<feature type="region of interest" description="Disordered" evidence="9">
    <location>
        <begin position="900"/>
        <end position="923"/>
    </location>
</feature>
<dbReference type="HOGENOM" id="CLU_000459_2_0_1"/>
<feature type="domain" description="DNA2/NAM7 helicase-like C-terminal" evidence="12">
    <location>
        <begin position="1515"/>
        <end position="1707"/>
    </location>
</feature>
<comment type="similarity">
    <text evidence="2">Belongs to the DNA2/NAM7 helicase family.</text>
</comment>
<keyword evidence="3" id="KW-0547">Nucleotide-binding</keyword>
<name>W0TYQ4_YARLI</name>
<keyword evidence="7" id="KW-0539">Nucleus</keyword>
<protein>
    <submittedName>
        <fullName evidence="14">YALI0A19404p</fullName>
    </submittedName>
</protein>
<feature type="compositionally biased region" description="Basic and acidic residues" evidence="9">
    <location>
        <begin position="1779"/>
        <end position="1809"/>
    </location>
</feature>
<sequence>MSESESPPPLETVSELVQQGYRDVSPTAQNAASLATLRFLSNHLTVEFTSLDEPENFYEDPKPYTDHHWACPLGPNDKEDPKKEDWTPLSIRCVFLLAVGLIPMSKTVLKNLELRLASCKDCAINFHIKRHEMMDTVKNRMNYSLDQVNAFARVIQQWDTRRVIPRLEMGVAKLNGQEGENFDPHTLGDILINTMWEVMCAPQLMQDARVKELFMKLLAAVVVSKHPNSVNLFKLKNAKGDRTIFPGLAHLLLDSDPRMRRWAFIDNIKELIVDGQMEPFSDAALAESGFGSLTRDYVALQCKKYEEENLTLDFLSGGSVLFMQLGPVSIMSICSLVNLPKMLVSYLTNHESRHLEAALSFMGAVMKIGDPFWAFAAPMNPQYFLDGLFKNAEFLKLNRPTRDGWINALPASAMSKLITLSLEHNHPILSLALKRAVCVVSSATDDIMSLSESALTKISELRATCEANVSKLVALLGGADTARDKLVLSLLCSLIKYDITCMVLDTKKLGSKSEPGSVHVFREGLWTHVLKLVEPPRLDVDFARKLLVACKPIVFLEKLTIPKETSAAPSKANEARTAFNKDLLAISDYVADIFSSVSMLKPAEIMELVRERLVLIFLFSTSSSINQIGASLVRSAAADSGASDRREALAAIFADNIVNTFEDYNECLASVRRDPTFGSCQRLIKLAIEVLDLLLNPRDGMLERHSDINKPLSDCLMTFWSESWQVLEPIYKQSAKWSGRYERSFMITFLTDVLDYSYSMLDSFEQFREKMLQYSGTDKAPDMVQNIFTSLRQMAEWLRLADVDMLQKSVDNICLALKLMKRHNAKLPDELLRVFVMFSKRVKRSKLTNEQCSRLITATSAVDKERVEELLYEHNESQPKIVAERPRPVGTNVARQTNITSFAKNIPNPPVHVSSLDKLPDKNKTQDLLRAELRARRAEAAKPAPARPAGFNRKQQEEEDSESDDEDDTLFAAQMKKKLEETRARRINQISSMTNVGRASQMRVGNTPRLSNAELKERNMRSRLNVRLDNLYKKILLWRFNRDGHFPTDDQTLTTVPDKFENVEEYTKTMEPLLLLECWQGITQAREQFNSKQLFNITIGTRTSVDEFFDIHASISAETMNNFIINDSTLILLTSTEDSSRETSCLGKIKEVKAAGEFFDIIIRTNNTGVARDVNPKTSWQGYKVMNMVTIEREYASLKALEWYDLKDEILQAKASPLPKGSPSQLADIQKTYKVNDSQAAAIYGSLNNTGFSLIQGPPGTGKTKTILGIVGSFLSKKASDIGNDNRRILLCAPSNAAVDELVLRLSDGIYSSSGQKSEPKIIRIGRSEAVNSKVKKYVLEERVDALLKEQEKDSVVNSTPELRQKMNKLLDERKELSAKLDDNSVKLSNDEVASIQSRLMVINREKNKIGSEIDQQREKHAANFRRKETEKRNLNIRVLKEAEIICSTLSASSHNMLKSLGVAFETVIIDEACQCIELSVLIPMKYGCTNAIMVGDPNQLPPTVLSTVAAKSKYEQSLFVRMQTANPSALHMLDTQYRMHPDISVFPREQFYRGILKDGAGMAEKTKKPWHEYKQLAPYAFFDVAGNQEATRNHSFFNDAEVHLADQLYRLMSNMYGKIDIGIISPYKQQVLRLKRHFTREYGGDILDKIEFNSVDGFQGQEKDIIIMSCVRASPDSDSVGFLADKRRMNVAFTRARSSMWILGNADTLSRNTIWRKVVNDARNRDMLMDGNRPLRKQDLIVAGSTGPSSGSAAPPETPTGPAAAGQKRKSDSNSYQGREKRPDNRDNRDRDNRSDSRNDWYDSRGDYYNDSSFDNNRNNGSGDRNGGRGGYQGNNNRGGYQGDRGGYHGDRGGHYGGDSHRGGRGGYRGDYQGGHSGGEYRGGYQGLPGGGRGGYPPRGASRGNAPYRGSRGRPPPSMFVPSKRGRGA</sequence>
<dbReference type="Pfam" id="PF23576">
    <property type="entry name" value="SEN1_barrel"/>
    <property type="match status" value="1"/>
</dbReference>
<dbReference type="GO" id="GO:0016604">
    <property type="term" value="C:nuclear body"/>
    <property type="evidence" value="ECO:0000318"/>
    <property type="project" value="GO_Central"/>
</dbReference>
<evidence type="ECO:0000256" key="9">
    <source>
        <dbReference type="SAM" id="MobiDB-lite"/>
    </source>
</evidence>
<organism evidence="14 15">
    <name type="scientific">Yarrowia lipolytica (strain CLIB 122 / E 150)</name>
    <name type="common">Yeast</name>
    <name type="synonym">Candida lipolytica</name>
    <dbReference type="NCBI Taxonomy" id="284591"/>
    <lineage>
        <taxon>Eukaryota</taxon>
        <taxon>Fungi</taxon>
        <taxon>Dikarya</taxon>
        <taxon>Ascomycota</taxon>
        <taxon>Saccharomycotina</taxon>
        <taxon>Dipodascomycetes</taxon>
        <taxon>Dipodascales</taxon>
        <taxon>Dipodascales incertae sedis</taxon>
        <taxon>Yarrowia</taxon>
    </lineage>
</organism>
<dbReference type="InterPro" id="IPR056474">
    <property type="entry name" value="SEN1_barrel"/>
</dbReference>
<feature type="domain" description="DNA2/NAM7 helicase helicase" evidence="11">
    <location>
        <begin position="1235"/>
        <end position="1507"/>
    </location>
</feature>
<dbReference type="GO" id="GO:0003723">
    <property type="term" value="F:RNA binding"/>
    <property type="evidence" value="ECO:0000318"/>
    <property type="project" value="GO_Central"/>
</dbReference>
<evidence type="ECO:0000313" key="14">
    <source>
        <dbReference type="EMBL" id="CAG84178.4"/>
    </source>
</evidence>
<feature type="region of interest" description="Disordered" evidence="9">
    <location>
        <begin position="937"/>
        <end position="968"/>
    </location>
</feature>
<evidence type="ECO:0000256" key="4">
    <source>
        <dbReference type="ARBA" id="ARBA00022801"/>
    </source>
</evidence>
<feature type="compositionally biased region" description="Low complexity" evidence="9">
    <location>
        <begin position="1810"/>
        <end position="1824"/>
    </location>
</feature>
<feature type="domain" description="Helicase SEN1 beta-barrel" evidence="13">
    <location>
        <begin position="1091"/>
        <end position="1185"/>
    </location>
</feature>
<dbReference type="FunFam" id="3.40.50.300:FF:001152">
    <property type="entry name" value="tRNA-splicing endonuclease, putative"/>
    <property type="match status" value="1"/>
</dbReference>
<evidence type="ECO:0000256" key="5">
    <source>
        <dbReference type="ARBA" id="ARBA00022806"/>
    </source>
</evidence>
<gene>
    <name evidence="14" type="ORF">YALI0_A19404g</name>
</gene>
<feature type="compositionally biased region" description="Acidic residues" evidence="9">
    <location>
        <begin position="957"/>
        <end position="968"/>
    </location>
</feature>
<dbReference type="FunCoup" id="W0TYQ4">
    <property type="interactions" value="307"/>
</dbReference>
<feature type="compositionally biased region" description="Gly residues" evidence="9">
    <location>
        <begin position="1825"/>
        <end position="1834"/>
    </location>
</feature>
<dbReference type="InterPro" id="IPR045055">
    <property type="entry name" value="DNA2/NAM7-like"/>
</dbReference>
<comment type="subcellular location">
    <subcellularLocation>
        <location evidence="1">Nucleus</location>
    </subcellularLocation>
</comment>
<keyword evidence="4" id="KW-0378">Hydrolase</keyword>
<dbReference type="InterPro" id="IPR047187">
    <property type="entry name" value="SF1_C_Upf1"/>
</dbReference>
<evidence type="ECO:0000256" key="7">
    <source>
        <dbReference type="ARBA" id="ARBA00023242"/>
    </source>
</evidence>
<dbReference type="FunFam" id="3.40.50.300:FF:000326">
    <property type="entry name" value="P-loop containing nucleoside triphosphate hydrolase"/>
    <property type="match status" value="1"/>
</dbReference>